<name>A0ACC2MND9_PERAE</name>
<organism evidence="1 2">
    <name type="scientific">Persea americana</name>
    <name type="common">Avocado</name>
    <dbReference type="NCBI Taxonomy" id="3435"/>
    <lineage>
        <taxon>Eukaryota</taxon>
        <taxon>Viridiplantae</taxon>
        <taxon>Streptophyta</taxon>
        <taxon>Embryophyta</taxon>
        <taxon>Tracheophyta</taxon>
        <taxon>Spermatophyta</taxon>
        <taxon>Magnoliopsida</taxon>
        <taxon>Magnoliidae</taxon>
        <taxon>Laurales</taxon>
        <taxon>Lauraceae</taxon>
        <taxon>Persea</taxon>
    </lineage>
</organism>
<dbReference type="Proteomes" id="UP001234297">
    <property type="component" value="Chromosome 1"/>
</dbReference>
<evidence type="ECO:0000313" key="1">
    <source>
        <dbReference type="EMBL" id="KAJ8647230.1"/>
    </source>
</evidence>
<sequence length="149" mass="16046">MEVRILPLPSSFVSQTIATAKSCALPVAFVSTAICTRPDNRRGRRYDPLAAPSLPPVEIHSSSFVSPSLHRDLRQASHVLPSHNPTTPLPAPAFSRHLSSPVSTTSDLRQRSQATSAQTIHGSTQSVVIVFQSVLITSVVVIFDPLLSE</sequence>
<accession>A0ACC2MND9</accession>
<evidence type="ECO:0000313" key="2">
    <source>
        <dbReference type="Proteomes" id="UP001234297"/>
    </source>
</evidence>
<protein>
    <submittedName>
        <fullName evidence="1">Uncharacterized protein</fullName>
    </submittedName>
</protein>
<keyword evidence="2" id="KW-1185">Reference proteome</keyword>
<proteinExistence type="predicted"/>
<dbReference type="EMBL" id="CM056809">
    <property type="protein sequence ID" value="KAJ8647230.1"/>
    <property type="molecule type" value="Genomic_DNA"/>
</dbReference>
<comment type="caution">
    <text evidence="1">The sequence shown here is derived from an EMBL/GenBank/DDBJ whole genome shotgun (WGS) entry which is preliminary data.</text>
</comment>
<gene>
    <name evidence="1" type="ORF">MRB53_000253</name>
</gene>
<reference evidence="1 2" key="1">
    <citation type="journal article" date="2022" name="Hortic Res">
        <title>A haplotype resolved chromosomal level avocado genome allows analysis of novel avocado genes.</title>
        <authorList>
            <person name="Nath O."/>
            <person name="Fletcher S.J."/>
            <person name="Hayward A."/>
            <person name="Shaw L.M."/>
            <person name="Masouleh A.K."/>
            <person name="Furtado A."/>
            <person name="Henry R.J."/>
            <person name="Mitter N."/>
        </authorList>
    </citation>
    <scope>NUCLEOTIDE SEQUENCE [LARGE SCALE GENOMIC DNA]</scope>
    <source>
        <strain evidence="2">cv. Hass</strain>
    </source>
</reference>